<evidence type="ECO:0000313" key="4">
    <source>
        <dbReference type="Proteomes" id="UP000198814"/>
    </source>
</evidence>
<organism evidence="3 4">
    <name type="scientific">Nitrosomonas oligotropha</name>
    <dbReference type="NCBI Taxonomy" id="42354"/>
    <lineage>
        <taxon>Bacteria</taxon>
        <taxon>Pseudomonadati</taxon>
        <taxon>Pseudomonadota</taxon>
        <taxon>Betaproteobacteria</taxon>
        <taxon>Nitrosomonadales</taxon>
        <taxon>Nitrosomonadaceae</taxon>
        <taxon>Nitrosomonas</taxon>
    </lineage>
</organism>
<evidence type="ECO:0000313" key="3">
    <source>
        <dbReference type="EMBL" id="SEO29845.1"/>
    </source>
</evidence>
<name>A0A1H8NJR5_9PROT</name>
<dbReference type="InterPro" id="IPR027267">
    <property type="entry name" value="AH/BAR_dom_sf"/>
</dbReference>
<feature type="signal peptide" evidence="2">
    <location>
        <begin position="1"/>
        <end position="27"/>
    </location>
</feature>
<accession>A0A1H8NJR5</accession>
<feature type="region of interest" description="Disordered" evidence="1">
    <location>
        <begin position="95"/>
        <end position="117"/>
    </location>
</feature>
<keyword evidence="4" id="KW-1185">Reference proteome</keyword>
<reference evidence="4" key="1">
    <citation type="submission" date="2016-10" db="EMBL/GenBank/DDBJ databases">
        <authorList>
            <person name="Varghese N."/>
            <person name="Submissions S."/>
        </authorList>
    </citation>
    <scope>NUCLEOTIDE SEQUENCE [LARGE SCALE GENOMIC DNA]</scope>
    <source>
        <strain evidence="4">Nm76</strain>
    </source>
</reference>
<feature type="chain" id="PRO_5011571160" evidence="2">
    <location>
        <begin position="28"/>
        <end position="117"/>
    </location>
</feature>
<gene>
    <name evidence="3" type="ORF">SAMN05216333_107142</name>
</gene>
<evidence type="ECO:0000256" key="2">
    <source>
        <dbReference type="SAM" id="SignalP"/>
    </source>
</evidence>
<dbReference type="EMBL" id="FODO01000007">
    <property type="protein sequence ID" value="SEO29845.1"/>
    <property type="molecule type" value="Genomic_DNA"/>
</dbReference>
<proteinExistence type="predicted"/>
<dbReference type="SUPFAM" id="SSF103657">
    <property type="entry name" value="BAR/IMD domain-like"/>
    <property type="match status" value="1"/>
</dbReference>
<keyword evidence="2" id="KW-0732">Signal</keyword>
<sequence>MIMNFNLKLLKSTLCILSILIVSFAHAETIELLQKNASVAYEKMMEAKQAAESSTKDVTFAEKKLASAKQKMIEAEREAEAAKRKSEQARIAMEHATNRWKQASDALANEWGKSEVK</sequence>
<dbReference type="AlphaFoldDB" id="A0A1H8NJR5"/>
<protein>
    <submittedName>
        <fullName evidence="3">Uncharacterized protein</fullName>
    </submittedName>
</protein>
<evidence type="ECO:0000256" key="1">
    <source>
        <dbReference type="SAM" id="MobiDB-lite"/>
    </source>
</evidence>
<dbReference type="Proteomes" id="UP000198814">
    <property type="component" value="Unassembled WGS sequence"/>
</dbReference>